<dbReference type="EMBL" id="JAULUE010000733">
    <property type="protein sequence ID" value="KAK5925750.1"/>
    <property type="molecule type" value="Genomic_DNA"/>
</dbReference>
<dbReference type="Pfam" id="PF00155">
    <property type="entry name" value="Aminotran_1_2"/>
    <property type="match status" value="1"/>
</dbReference>
<proteinExistence type="inferred from homology"/>
<dbReference type="PANTHER" id="PTHR11751:SF469">
    <property type="entry name" value="ALANINE TRANSAMINASE"/>
    <property type="match status" value="1"/>
</dbReference>
<name>A0AAN8DPU6_9TELE</name>
<evidence type="ECO:0000259" key="10">
    <source>
        <dbReference type="Pfam" id="PF00155"/>
    </source>
</evidence>
<evidence type="ECO:0000256" key="5">
    <source>
        <dbReference type="ARBA" id="ARBA00022898"/>
    </source>
</evidence>
<reference evidence="11 12" key="1">
    <citation type="journal article" date="2023" name="Mol. Biol. Evol.">
        <title>Genomics of Secondarily Temperate Adaptation in the Only Non-Antarctic Icefish.</title>
        <authorList>
            <person name="Rivera-Colon A.G."/>
            <person name="Rayamajhi N."/>
            <person name="Minhas B.F."/>
            <person name="Madrigal G."/>
            <person name="Bilyk K.T."/>
            <person name="Yoon V."/>
            <person name="Hune M."/>
            <person name="Gregory S."/>
            <person name="Cheng C.H.C."/>
            <person name="Catchen J.M."/>
        </authorList>
    </citation>
    <scope>NUCLEOTIDE SEQUENCE [LARGE SCALE GENOMIC DNA]</scope>
    <source>
        <strain evidence="11">JC2023a</strain>
    </source>
</reference>
<dbReference type="CDD" id="cd00609">
    <property type="entry name" value="AAT_like"/>
    <property type="match status" value="1"/>
</dbReference>
<dbReference type="EC" id="2.6.1.2" evidence="8"/>
<evidence type="ECO:0000256" key="3">
    <source>
        <dbReference type="ARBA" id="ARBA00022576"/>
    </source>
</evidence>
<protein>
    <recommendedName>
        <fullName evidence="8">alanine transaminase</fullName>
        <ecNumber evidence="8">2.6.1.2</ecNumber>
    </recommendedName>
</protein>
<dbReference type="InterPro" id="IPR045088">
    <property type="entry name" value="ALAT1/2-like"/>
</dbReference>
<comment type="pathway">
    <text evidence="6">Amino-acid degradation; L-alanine degradation via transaminase pathway; pyruvate from L-alanine: step 1/1.</text>
</comment>
<comment type="cofactor">
    <cofactor evidence="1">
        <name>pyridoxal 5'-phosphate</name>
        <dbReference type="ChEBI" id="CHEBI:597326"/>
    </cofactor>
</comment>
<keyword evidence="12" id="KW-1185">Reference proteome</keyword>
<dbReference type="Gene3D" id="3.40.640.10">
    <property type="entry name" value="Type I PLP-dependent aspartate aminotransferase-like (Major domain)"/>
    <property type="match status" value="3"/>
</dbReference>
<keyword evidence="5" id="KW-0663">Pyridoxal phosphate</keyword>
<dbReference type="GO" id="GO:0004021">
    <property type="term" value="F:L-alanine:2-oxoglutarate aminotransferase activity"/>
    <property type="evidence" value="ECO:0007669"/>
    <property type="project" value="UniProtKB-EC"/>
</dbReference>
<comment type="subunit">
    <text evidence="2">Homodimer.</text>
</comment>
<evidence type="ECO:0000256" key="2">
    <source>
        <dbReference type="ARBA" id="ARBA00011738"/>
    </source>
</evidence>
<keyword evidence="4" id="KW-0808">Transferase</keyword>
<evidence type="ECO:0000313" key="12">
    <source>
        <dbReference type="Proteomes" id="UP001335648"/>
    </source>
</evidence>
<evidence type="ECO:0000256" key="1">
    <source>
        <dbReference type="ARBA" id="ARBA00001933"/>
    </source>
</evidence>
<accession>A0AAN8DPU6</accession>
<organism evidence="11 12">
    <name type="scientific">Champsocephalus esox</name>
    <name type="common">pike icefish</name>
    <dbReference type="NCBI Taxonomy" id="159716"/>
    <lineage>
        <taxon>Eukaryota</taxon>
        <taxon>Metazoa</taxon>
        <taxon>Chordata</taxon>
        <taxon>Craniata</taxon>
        <taxon>Vertebrata</taxon>
        <taxon>Euteleostomi</taxon>
        <taxon>Actinopterygii</taxon>
        <taxon>Neopterygii</taxon>
        <taxon>Teleostei</taxon>
        <taxon>Neoteleostei</taxon>
        <taxon>Acanthomorphata</taxon>
        <taxon>Eupercaria</taxon>
        <taxon>Perciformes</taxon>
        <taxon>Notothenioidei</taxon>
        <taxon>Channichthyidae</taxon>
        <taxon>Champsocephalus</taxon>
    </lineage>
</organism>
<keyword evidence="3" id="KW-0032">Aminotransferase</keyword>
<comment type="similarity">
    <text evidence="7">Belongs to the class-I pyridoxal-phosphate-dependent aminotransferase family. Alanine aminotransferase subfamily.</text>
</comment>
<gene>
    <name evidence="11" type="ORF">CesoFtcFv8_000359</name>
</gene>
<evidence type="ECO:0000256" key="9">
    <source>
        <dbReference type="ARBA" id="ARBA00047412"/>
    </source>
</evidence>
<dbReference type="GO" id="GO:0030170">
    <property type="term" value="F:pyridoxal phosphate binding"/>
    <property type="evidence" value="ECO:0007669"/>
    <property type="project" value="InterPro"/>
</dbReference>
<dbReference type="Gene3D" id="3.90.1150.10">
    <property type="entry name" value="Aspartate Aminotransferase, domain 1"/>
    <property type="match status" value="2"/>
</dbReference>
<evidence type="ECO:0000256" key="7">
    <source>
        <dbReference type="ARBA" id="ARBA00025785"/>
    </source>
</evidence>
<dbReference type="InterPro" id="IPR015421">
    <property type="entry name" value="PyrdxlP-dep_Trfase_major"/>
</dbReference>
<comment type="caution">
    <text evidence="11">The sequence shown here is derived from an EMBL/GenBank/DDBJ whole genome shotgun (WGS) entry which is preliminary data.</text>
</comment>
<evidence type="ECO:0000313" key="11">
    <source>
        <dbReference type="EMBL" id="KAK5925750.1"/>
    </source>
</evidence>
<dbReference type="SUPFAM" id="SSF53383">
    <property type="entry name" value="PLP-dependent transferases"/>
    <property type="match status" value="1"/>
</dbReference>
<evidence type="ECO:0000256" key="4">
    <source>
        <dbReference type="ARBA" id="ARBA00022679"/>
    </source>
</evidence>
<feature type="domain" description="Aminotransferase class I/classII large" evidence="10">
    <location>
        <begin position="156"/>
        <end position="273"/>
    </location>
</feature>
<dbReference type="InterPro" id="IPR015422">
    <property type="entry name" value="PyrdxlP-dep_Trfase_small"/>
</dbReference>
<dbReference type="AlphaFoldDB" id="A0AAN8DPU6"/>
<dbReference type="Proteomes" id="UP001335648">
    <property type="component" value="Unassembled WGS sequence"/>
</dbReference>
<evidence type="ECO:0000256" key="6">
    <source>
        <dbReference type="ARBA" id="ARBA00025708"/>
    </source>
</evidence>
<dbReference type="InterPro" id="IPR015424">
    <property type="entry name" value="PyrdxlP-dep_Trfase"/>
</dbReference>
<comment type="catalytic activity">
    <reaction evidence="9">
        <text>L-alanine + 2-oxoglutarate = pyruvate + L-glutamate</text>
        <dbReference type="Rhea" id="RHEA:19453"/>
        <dbReference type="ChEBI" id="CHEBI:15361"/>
        <dbReference type="ChEBI" id="CHEBI:16810"/>
        <dbReference type="ChEBI" id="CHEBI:29985"/>
        <dbReference type="ChEBI" id="CHEBI:57972"/>
        <dbReference type="EC" id="2.6.1.2"/>
    </reaction>
</comment>
<evidence type="ECO:0000256" key="8">
    <source>
        <dbReference type="ARBA" id="ARBA00026106"/>
    </source>
</evidence>
<dbReference type="Gene3D" id="1.10.287.1970">
    <property type="match status" value="1"/>
</dbReference>
<sequence>MKKLDNTVLARRANQIKEELRQKLRKPYKQVIDLYWGDPHAAGVKPLSFVRQVLAACLYPDLVNSNTLPVDVRQRAQRLLGECAGGSVGSYTATAGIPEIVHRISEFITKRDGGAPSDPENIYISPGSQWALRNILKVLVNSQASPRTGVLTPGPEEQGWELHVEELHRALDSAKGLCNPVALYVINPGNPAGYVQSRKTMQEVIRFASEKRLFLLADEVYQECVHGEKSEFLSYKRVLSEMGPPLSDTVELASFHSASKGFMGECGLRGGYVELIALDLMTDPPQPGDPSYPLYSEETQHIKTMMVHNVKRVFEVLNSLPGFSCKPMEGGGFAFPRLHLPPKAIQKAKEMEMEPDLFYCMRLLEEAGVLVKPGMENGPKEGTHHIRFCIMNPEDTMEEMLSRLSSFHTQFMKDFS</sequence>
<dbReference type="PANTHER" id="PTHR11751">
    <property type="entry name" value="ALANINE AMINOTRANSFERASE"/>
    <property type="match status" value="1"/>
</dbReference>
<dbReference type="InterPro" id="IPR004839">
    <property type="entry name" value="Aminotransferase_I/II_large"/>
</dbReference>